<dbReference type="EMBL" id="JAHLFS010000017">
    <property type="protein sequence ID" value="MBU3851311.1"/>
    <property type="molecule type" value="Genomic_DNA"/>
</dbReference>
<comment type="subcellular location">
    <subcellularLocation>
        <location evidence="1">Membrane</location>
        <topology evidence="1">Multi-pass membrane protein</topology>
    </subcellularLocation>
</comment>
<dbReference type="InterPro" id="IPR014743">
    <property type="entry name" value="Cl-channel_core"/>
</dbReference>
<keyword evidence="7" id="KW-0868">Chloride</keyword>
<keyword evidence="3 8" id="KW-0812">Transmembrane</keyword>
<evidence type="ECO:0000256" key="8">
    <source>
        <dbReference type="SAM" id="Phobius"/>
    </source>
</evidence>
<evidence type="ECO:0000256" key="6">
    <source>
        <dbReference type="ARBA" id="ARBA00023136"/>
    </source>
</evidence>
<keyword evidence="6 8" id="KW-0472">Membrane</keyword>
<dbReference type="GO" id="GO:0005247">
    <property type="term" value="F:voltage-gated chloride channel activity"/>
    <property type="evidence" value="ECO:0007669"/>
    <property type="project" value="TreeGrafter"/>
</dbReference>
<evidence type="ECO:0000313" key="9">
    <source>
        <dbReference type="EMBL" id="MBU3851311.1"/>
    </source>
</evidence>
<feature type="transmembrane region" description="Helical" evidence="8">
    <location>
        <begin position="409"/>
        <end position="427"/>
    </location>
</feature>
<comment type="caution">
    <text evidence="9">The sequence shown here is derived from an EMBL/GenBank/DDBJ whole genome shotgun (WGS) entry which is preliminary data.</text>
</comment>
<feature type="transmembrane region" description="Helical" evidence="8">
    <location>
        <begin position="197"/>
        <end position="222"/>
    </location>
</feature>
<sequence length="468" mass="52112">MQKSAKDVLNAPFKTQNIIFVFKGTIVGLITGIIVSAFRLIIDNTLKLLYKVYPYMVHHPQTIILYVIGTCILSLILGFIIRPQLLYVKGSGVPQIEAQMEGKIRIKWWPVLWRKFVGGLLAICPGLFLGREGPCIQMGACVSQGISEEIFRSNPNEERIMISCGIAAGLSAAFSAPIAGALFLLEEITFSFSPLVWLTALASSLAADFVTLLVFGLTPSLHFTYDFSIPVNQYWQLLLLGIILGLFGYLYQRVILNLSKWYGKIKFIPTAWHSIIPLLLVIPIGLYYCKILGGSHDFILDITSQHFIQYLSDSLPAVGFLTILLIIRFVFSMVSYGASTPGGIFMPILVLGATSGALYASIMIHLGLLKEVYFLNIIIYAMAAYFGAIEKAPFTAIILISEMVGSIKHMMPLLVVTLVAYLVNDWLGGRPIYGALKDTMNFTKNPAAEKLSTWFKHRQRQWRKKHLA</sequence>
<dbReference type="InterPro" id="IPR001807">
    <property type="entry name" value="ClC"/>
</dbReference>
<feature type="transmembrane region" description="Helical" evidence="8">
    <location>
        <begin position="310"/>
        <end position="331"/>
    </location>
</feature>
<gene>
    <name evidence="9" type="ORF">H9901_01180</name>
</gene>
<feature type="transmembrane region" description="Helical" evidence="8">
    <location>
        <begin position="160"/>
        <end position="185"/>
    </location>
</feature>
<feature type="transmembrane region" description="Helical" evidence="8">
    <location>
        <begin position="271"/>
        <end position="289"/>
    </location>
</feature>
<accession>A0A948X0H5</accession>
<evidence type="ECO:0000256" key="1">
    <source>
        <dbReference type="ARBA" id="ARBA00004141"/>
    </source>
</evidence>
<feature type="transmembrane region" description="Helical" evidence="8">
    <location>
        <begin position="234"/>
        <end position="251"/>
    </location>
</feature>
<feature type="transmembrane region" description="Helical" evidence="8">
    <location>
        <begin position="343"/>
        <end position="360"/>
    </location>
</feature>
<organism evidence="9 10">
    <name type="scientific">Candidatus Paralactobacillus gallistercoris</name>
    <dbReference type="NCBI Taxonomy" id="2838724"/>
    <lineage>
        <taxon>Bacteria</taxon>
        <taxon>Bacillati</taxon>
        <taxon>Bacillota</taxon>
        <taxon>Bacilli</taxon>
        <taxon>Lactobacillales</taxon>
        <taxon>Lactobacillaceae</taxon>
        <taxon>Lactobacillus</taxon>
    </lineage>
</organism>
<dbReference type="PRINTS" id="PR00762">
    <property type="entry name" value="CLCHANNEL"/>
</dbReference>
<evidence type="ECO:0000256" key="4">
    <source>
        <dbReference type="ARBA" id="ARBA00022989"/>
    </source>
</evidence>
<feature type="transmembrane region" description="Helical" evidence="8">
    <location>
        <begin position="372"/>
        <end position="389"/>
    </location>
</feature>
<dbReference type="Gene3D" id="1.10.3080.10">
    <property type="entry name" value="Clc chloride channel"/>
    <property type="match status" value="1"/>
</dbReference>
<dbReference type="GO" id="GO:0005886">
    <property type="term" value="C:plasma membrane"/>
    <property type="evidence" value="ECO:0007669"/>
    <property type="project" value="TreeGrafter"/>
</dbReference>
<dbReference type="PANTHER" id="PTHR45711">
    <property type="entry name" value="CHLORIDE CHANNEL PROTEIN"/>
    <property type="match status" value="1"/>
</dbReference>
<dbReference type="Proteomes" id="UP000777303">
    <property type="component" value="Unassembled WGS sequence"/>
</dbReference>
<feature type="transmembrane region" description="Helical" evidence="8">
    <location>
        <begin position="62"/>
        <end position="81"/>
    </location>
</feature>
<dbReference type="SUPFAM" id="SSF81340">
    <property type="entry name" value="Clc chloride channel"/>
    <property type="match status" value="1"/>
</dbReference>
<reference evidence="9" key="1">
    <citation type="journal article" date="2021" name="PeerJ">
        <title>Extensive microbial diversity within the chicken gut microbiome revealed by metagenomics and culture.</title>
        <authorList>
            <person name="Gilroy R."/>
            <person name="Ravi A."/>
            <person name="Getino M."/>
            <person name="Pursley I."/>
            <person name="Horton D.L."/>
            <person name="Alikhan N.F."/>
            <person name="Baker D."/>
            <person name="Gharbi K."/>
            <person name="Hall N."/>
            <person name="Watson M."/>
            <person name="Adriaenssens E.M."/>
            <person name="Foster-Nyarko E."/>
            <person name="Jarju S."/>
            <person name="Secka A."/>
            <person name="Antonio M."/>
            <person name="Oren A."/>
            <person name="Chaudhuri R.R."/>
            <person name="La Ragione R."/>
            <person name="Hildebrand F."/>
            <person name="Pallen M.J."/>
        </authorList>
    </citation>
    <scope>NUCLEOTIDE SEQUENCE</scope>
    <source>
        <strain evidence="9">F6-6636</strain>
    </source>
</reference>
<name>A0A948X0H5_9LACO</name>
<feature type="transmembrane region" description="Helical" evidence="8">
    <location>
        <begin position="20"/>
        <end position="42"/>
    </location>
</feature>
<dbReference type="Pfam" id="PF00654">
    <property type="entry name" value="Voltage_CLC"/>
    <property type="match status" value="1"/>
</dbReference>
<keyword evidence="2" id="KW-0813">Transport</keyword>
<evidence type="ECO:0000256" key="5">
    <source>
        <dbReference type="ARBA" id="ARBA00023065"/>
    </source>
</evidence>
<dbReference type="AlphaFoldDB" id="A0A948X0H5"/>
<evidence type="ECO:0000313" key="10">
    <source>
        <dbReference type="Proteomes" id="UP000777303"/>
    </source>
</evidence>
<reference evidence="9" key="2">
    <citation type="submission" date="2021-04" db="EMBL/GenBank/DDBJ databases">
        <authorList>
            <person name="Gilroy R."/>
        </authorList>
    </citation>
    <scope>NUCLEOTIDE SEQUENCE</scope>
    <source>
        <strain evidence="9">F6-6636</strain>
    </source>
</reference>
<evidence type="ECO:0000256" key="3">
    <source>
        <dbReference type="ARBA" id="ARBA00022692"/>
    </source>
</evidence>
<keyword evidence="5" id="KW-0406">Ion transport</keyword>
<evidence type="ECO:0000256" key="7">
    <source>
        <dbReference type="ARBA" id="ARBA00023214"/>
    </source>
</evidence>
<dbReference type="CDD" id="cd01031">
    <property type="entry name" value="EriC"/>
    <property type="match status" value="1"/>
</dbReference>
<proteinExistence type="predicted"/>
<evidence type="ECO:0000256" key="2">
    <source>
        <dbReference type="ARBA" id="ARBA00022448"/>
    </source>
</evidence>
<keyword evidence="4 8" id="KW-1133">Transmembrane helix</keyword>
<protein>
    <submittedName>
        <fullName evidence="9">ClC family H(+)/Cl(-) exchange transporter</fullName>
    </submittedName>
</protein>
<dbReference type="PANTHER" id="PTHR45711:SF6">
    <property type="entry name" value="CHLORIDE CHANNEL PROTEIN"/>
    <property type="match status" value="1"/>
</dbReference>